<evidence type="ECO:0000256" key="1">
    <source>
        <dbReference type="SAM" id="Coils"/>
    </source>
</evidence>
<evidence type="ECO:0000256" key="2">
    <source>
        <dbReference type="SAM" id="MobiDB-lite"/>
    </source>
</evidence>
<dbReference type="InterPro" id="IPR008984">
    <property type="entry name" value="SMAD_FHA_dom_sf"/>
</dbReference>
<dbReference type="PANTHER" id="PTHR23106:SF24">
    <property type="entry name" value="ANGIOGENIC FACTOR WITH G PATCH AND FHA DOMAINS 1"/>
    <property type="match status" value="1"/>
</dbReference>
<keyword evidence="5" id="KW-1185">Reference proteome</keyword>
<dbReference type="CDD" id="cd22686">
    <property type="entry name" value="FHA_AGGF1"/>
    <property type="match status" value="1"/>
</dbReference>
<dbReference type="Gene3D" id="2.60.200.20">
    <property type="match status" value="1"/>
</dbReference>
<dbReference type="AlphaFoldDB" id="A0A151I212"/>
<dbReference type="Proteomes" id="UP000078540">
    <property type="component" value="Unassembled WGS sequence"/>
</dbReference>
<dbReference type="InterPro" id="IPR053027">
    <property type="entry name" value="AGGF1"/>
</dbReference>
<keyword evidence="1" id="KW-0175">Coiled coil</keyword>
<evidence type="ECO:0000259" key="3">
    <source>
        <dbReference type="PROSITE" id="PS50006"/>
    </source>
</evidence>
<dbReference type="InterPro" id="IPR000253">
    <property type="entry name" value="FHA_dom"/>
</dbReference>
<dbReference type="Pfam" id="PF00498">
    <property type="entry name" value="FHA"/>
    <property type="match status" value="1"/>
</dbReference>
<reference evidence="4 5" key="1">
    <citation type="submission" date="2015-09" db="EMBL/GenBank/DDBJ databases">
        <title>Atta colombica WGS genome.</title>
        <authorList>
            <person name="Nygaard S."/>
            <person name="Hu H."/>
            <person name="Boomsma J."/>
            <person name="Zhang G."/>
        </authorList>
    </citation>
    <scope>NUCLEOTIDE SEQUENCE [LARGE SCALE GENOMIC DNA]</scope>
    <source>
        <strain evidence="4">Treedump-2</strain>
        <tissue evidence="4">Whole body</tissue>
    </source>
</reference>
<proteinExistence type="predicted"/>
<accession>A0A151I212</accession>
<name>A0A151I212_9HYME</name>
<dbReference type="PROSITE" id="PS50006">
    <property type="entry name" value="FHA_DOMAIN"/>
    <property type="match status" value="1"/>
</dbReference>
<feature type="region of interest" description="Disordered" evidence="2">
    <location>
        <begin position="239"/>
        <end position="274"/>
    </location>
</feature>
<organism evidence="4 5">
    <name type="scientific">Atta colombica</name>
    <dbReference type="NCBI Taxonomy" id="520822"/>
    <lineage>
        <taxon>Eukaryota</taxon>
        <taxon>Metazoa</taxon>
        <taxon>Ecdysozoa</taxon>
        <taxon>Arthropoda</taxon>
        <taxon>Hexapoda</taxon>
        <taxon>Insecta</taxon>
        <taxon>Pterygota</taxon>
        <taxon>Neoptera</taxon>
        <taxon>Endopterygota</taxon>
        <taxon>Hymenoptera</taxon>
        <taxon>Apocrita</taxon>
        <taxon>Aculeata</taxon>
        <taxon>Formicoidea</taxon>
        <taxon>Formicidae</taxon>
        <taxon>Myrmicinae</taxon>
        <taxon>Atta</taxon>
    </lineage>
</organism>
<feature type="region of interest" description="Disordered" evidence="2">
    <location>
        <begin position="447"/>
        <end position="473"/>
    </location>
</feature>
<protein>
    <submittedName>
        <fullName evidence="4">Angiogenic factor with G patch and FHA domains 1</fullName>
    </submittedName>
</protein>
<dbReference type="InterPro" id="IPR041591">
    <property type="entry name" value="OCRE"/>
</dbReference>
<dbReference type="EMBL" id="KQ976554">
    <property type="protein sequence ID" value="KYM80803.1"/>
    <property type="molecule type" value="Genomic_DNA"/>
</dbReference>
<dbReference type="SUPFAM" id="SSF49879">
    <property type="entry name" value="SMAD/FHA domain"/>
    <property type="match status" value="1"/>
</dbReference>
<feature type="domain" description="FHA" evidence="3">
    <location>
        <begin position="308"/>
        <end position="359"/>
    </location>
</feature>
<evidence type="ECO:0000313" key="4">
    <source>
        <dbReference type="EMBL" id="KYM80803.1"/>
    </source>
</evidence>
<feature type="coiled-coil region" evidence="1">
    <location>
        <begin position="36"/>
        <end position="66"/>
    </location>
</feature>
<dbReference type="SMART" id="SM00240">
    <property type="entry name" value="FHA"/>
    <property type="match status" value="1"/>
</dbReference>
<dbReference type="Pfam" id="PF17780">
    <property type="entry name" value="OCRE"/>
    <property type="match status" value="1"/>
</dbReference>
<sequence>MHSESEEGEIVSDFEEDFTEELHSLPHVITFICKLRDHIRKQRKKIDKLRRKLKEQKQQNLLYTQSYIHCGTQTNPLDFNKSLSQDWDVSHNVKSSNIIDQVKEVAESALLQTGFVYEQTSGMYYDYNTGYYYDTKQGLYYDGNTGIYYYYDETSNTYQFHSQVYTGKTTFQRKEETGKTHKNISICLDIKFYEKILKIVLNEIDELIKDISNITILKDMSDDVKKRKLISEEKNSGDKVLEEGECSGSESDGISDEIIPDVSTNSESDDEEQDLAKNYPPCMRIIVKETDLIKLKQGSLFLVTCIGGTLGREGDHSVLIPDINISKYHARFVYDEIKKQYQVIDSGSRNGTFINGKRLSVAKQESEPHEIMHGSIIKIGGTKLLCHIHNGNETCGYCEPGLVQQNINFNENKASKTKLYKEELRRLKHKFGIEKDNISSSQLATGYQDRAQARRQHVGSSDPHAKTQQSSIHTQVEPCTYRRCVRDIGCPITTQTASVWVNIPIHIEQSGR</sequence>
<dbReference type="PANTHER" id="PTHR23106">
    <property type="entry name" value="ANGIOGENIC FACTOR WITH G PATCH AND FHA DOMAINS 1"/>
    <property type="match status" value="1"/>
</dbReference>
<dbReference type="STRING" id="520822.A0A151I212"/>
<evidence type="ECO:0000313" key="5">
    <source>
        <dbReference type="Proteomes" id="UP000078540"/>
    </source>
</evidence>
<gene>
    <name evidence="4" type="ORF">ALC53_08728</name>
</gene>